<keyword evidence="9" id="KW-1185">Reference proteome</keyword>
<protein>
    <recommendedName>
        <fullName evidence="7">RRM domain-containing protein</fullName>
    </recommendedName>
</protein>
<dbReference type="PROSITE" id="PS50102">
    <property type="entry name" value="RRM"/>
    <property type="match status" value="1"/>
</dbReference>
<dbReference type="GO" id="GO:0003723">
    <property type="term" value="F:RNA binding"/>
    <property type="evidence" value="ECO:0007669"/>
    <property type="project" value="UniProtKB-UniRule"/>
</dbReference>
<dbReference type="AlphaFoldDB" id="A0A0G4GVU3"/>
<feature type="domain" description="RRM" evidence="7">
    <location>
        <begin position="258"/>
        <end position="338"/>
    </location>
</feature>
<dbReference type="EMBL" id="CDMY01000840">
    <property type="protein sequence ID" value="CEM35078.1"/>
    <property type="molecule type" value="Genomic_DNA"/>
</dbReference>
<feature type="compositionally biased region" description="Basic residues" evidence="6">
    <location>
        <begin position="394"/>
        <end position="420"/>
    </location>
</feature>
<organism evidence="8 9">
    <name type="scientific">Vitrella brassicaformis (strain CCMP3155)</name>
    <dbReference type="NCBI Taxonomy" id="1169540"/>
    <lineage>
        <taxon>Eukaryota</taxon>
        <taxon>Sar</taxon>
        <taxon>Alveolata</taxon>
        <taxon>Colpodellida</taxon>
        <taxon>Vitrellaceae</taxon>
        <taxon>Vitrella</taxon>
    </lineage>
</organism>
<name>A0A0G4GVU3_VITBC</name>
<dbReference type="InParanoid" id="A0A0G4GVU3"/>
<comment type="subcellular location">
    <subcellularLocation>
        <location evidence="1">Nucleus</location>
        <location evidence="1">Nucleolus</location>
    </subcellularLocation>
</comment>
<evidence type="ECO:0000256" key="4">
    <source>
        <dbReference type="ARBA" id="ARBA00023242"/>
    </source>
</evidence>
<dbReference type="OrthoDB" id="439808at2759"/>
<dbReference type="InterPro" id="IPR000504">
    <property type="entry name" value="RRM_dom"/>
</dbReference>
<evidence type="ECO:0000256" key="1">
    <source>
        <dbReference type="ARBA" id="ARBA00004604"/>
    </source>
</evidence>
<feature type="compositionally biased region" description="Basic residues" evidence="6">
    <location>
        <begin position="124"/>
        <end position="133"/>
    </location>
</feature>
<dbReference type="OMA" id="KKATHEP"/>
<keyword evidence="3 5" id="KW-0694">RNA-binding</keyword>
<keyword evidence="4" id="KW-0539">Nucleus</keyword>
<feature type="region of interest" description="Disordered" evidence="6">
    <location>
        <begin position="1"/>
        <end position="82"/>
    </location>
</feature>
<dbReference type="InterPro" id="IPR012677">
    <property type="entry name" value="Nucleotide-bd_a/b_plait_sf"/>
</dbReference>
<evidence type="ECO:0000313" key="8">
    <source>
        <dbReference type="EMBL" id="CEM35078.1"/>
    </source>
</evidence>
<accession>A0A0G4GVU3</accession>
<dbReference type="InterPro" id="IPR035979">
    <property type="entry name" value="RBD_domain_sf"/>
</dbReference>
<reference evidence="8 9" key="1">
    <citation type="submission" date="2014-11" db="EMBL/GenBank/DDBJ databases">
        <authorList>
            <person name="Zhu J."/>
            <person name="Qi W."/>
            <person name="Song R."/>
        </authorList>
    </citation>
    <scope>NUCLEOTIDE SEQUENCE [LARGE SCALE GENOMIC DNA]</scope>
</reference>
<feature type="region of interest" description="Disordered" evidence="6">
    <location>
        <begin position="96"/>
        <end position="149"/>
    </location>
</feature>
<dbReference type="VEuPathDB" id="CryptoDB:Vbra_18843"/>
<dbReference type="Proteomes" id="UP000041254">
    <property type="component" value="Unassembled WGS sequence"/>
</dbReference>
<sequence length="420" mass="46373">MKRKEISSDAADGSTTQVDDEGRHANLTPAGKRKVRHVAHSATDDYQPGFLSSLLSGTSGDEPLKNKKKAKEPRDAATGEHAMSAVTALFARPSAPLPAPIAPPTDLLGDSLNQPEKPPEKIMKKNAKKKQQKTKGEGGKGDDDSERDSRTLFVGNVPLNVKKDKVLDALGVGKPDVESLRFRSVPVSPKWMNQRKAGVIKKEYAGTAGSQVAYVVFREKEGLEEFLQRRDDIELSGHLLRLDRADSGSAFSKFDRKRSVFVGGLPREAQEDDVRQHFSQVGPVKAVRIIRDKATFMCKGIGFVHFADRSHVVKAIQQLHQQPFGPLERPLRVTKVLTEEAAKLQKEQTSMRKPGKRKAARAAPKVHPAERRIQKKLPVGVGKVEGREGARATTMKKARSMMDRWKKRAKGKGSVRKQAK</sequence>
<dbReference type="SMART" id="SM00360">
    <property type="entry name" value="RRM"/>
    <property type="match status" value="2"/>
</dbReference>
<dbReference type="GO" id="GO:0005730">
    <property type="term" value="C:nucleolus"/>
    <property type="evidence" value="ECO:0007669"/>
    <property type="project" value="UniProtKB-SubCell"/>
</dbReference>
<dbReference type="STRING" id="1169540.A0A0G4GVU3"/>
<comment type="similarity">
    <text evidence="2">Belongs to the RRM RBM34 family.</text>
</comment>
<feature type="compositionally biased region" description="Basic and acidic residues" evidence="6">
    <location>
        <begin position="134"/>
        <end position="149"/>
    </location>
</feature>
<dbReference type="PANTHER" id="PTHR23236">
    <property type="entry name" value="EUKARYOTIC TRANSLATION INITIATION FACTOR 4B/4H"/>
    <property type="match status" value="1"/>
</dbReference>
<evidence type="ECO:0000256" key="5">
    <source>
        <dbReference type="PROSITE-ProRule" id="PRU00176"/>
    </source>
</evidence>
<proteinExistence type="inferred from homology"/>
<dbReference type="Gene3D" id="3.30.70.330">
    <property type="match status" value="2"/>
</dbReference>
<evidence type="ECO:0000259" key="7">
    <source>
        <dbReference type="PROSITE" id="PS50102"/>
    </source>
</evidence>
<dbReference type="SUPFAM" id="SSF54928">
    <property type="entry name" value="RNA-binding domain, RBD"/>
    <property type="match status" value="2"/>
</dbReference>
<dbReference type="PANTHER" id="PTHR23236:SF25">
    <property type="entry name" value="RNA-BINDING PROTEIN 34"/>
    <property type="match status" value="1"/>
</dbReference>
<evidence type="ECO:0000256" key="6">
    <source>
        <dbReference type="SAM" id="MobiDB-lite"/>
    </source>
</evidence>
<gene>
    <name evidence="8" type="ORF">Vbra_18843</name>
</gene>
<evidence type="ECO:0000256" key="2">
    <source>
        <dbReference type="ARBA" id="ARBA00007077"/>
    </source>
</evidence>
<evidence type="ECO:0000256" key="3">
    <source>
        <dbReference type="ARBA" id="ARBA00022884"/>
    </source>
</evidence>
<feature type="region of interest" description="Disordered" evidence="6">
    <location>
        <begin position="345"/>
        <end position="420"/>
    </location>
</feature>
<dbReference type="Pfam" id="PF00076">
    <property type="entry name" value="RRM_1"/>
    <property type="match status" value="1"/>
</dbReference>
<evidence type="ECO:0000313" key="9">
    <source>
        <dbReference type="Proteomes" id="UP000041254"/>
    </source>
</evidence>